<dbReference type="InterPro" id="IPR005175">
    <property type="entry name" value="PPC_dom"/>
</dbReference>
<keyword evidence="2" id="KW-0238">DNA-binding</keyword>
<dbReference type="Pfam" id="PF03479">
    <property type="entry name" value="PCC"/>
    <property type="match status" value="1"/>
</dbReference>
<feature type="domain" description="PPC" evidence="1">
    <location>
        <begin position="1"/>
        <end position="130"/>
    </location>
</feature>
<dbReference type="EMBL" id="SJZI01000046">
    <property type="protein sequence ID" value="TCJ13409.1"/>
    <property type="molecule type" value="Genomic_DNA"/>
</dbReference>
<keyword evidence="3" id="KW-1185">Reference proteome</keyword>
<dbReference type="OrthoDB" id="552202at2"/>
<dbReference type="SUPFAM" id="SSF117856">
    <property type="entry name" value="AF0104/ALDC/Ptd012-like"/>
    <property type="match status" value="1"/>
</dbReference>
<evidence type="ECO:0000313" key="3">
    <source>
        <dbReference type="Proteomes" id="UP000295334"/>
    </source>
</evidence>
<protein>
    <submittedName>
        <fullName evidence="2">DNA-binding protein</fullName>
    </submittedName>
</protein>
<sequence>MNKTHALRLRPGADLRKELQAFANQHNIEAGWIATCAGSLTRYNIRFANQPEGSTGEGHFEIVSLSGTLSKNGSHLHIAVSDSTGRTIGGHLLENNIIYTTAEIVLQEDTELQFTREKDGTTPWEELQVKRK</sequence>
<reference evidence="2 3" key="1">
    <citation type="submission" date="2019-03" db="EMBL/GenBank/DDBJ databases">
        <authorList>
            <person name="Kim M.K.M."/>
        </authorList>
    </citation>
    <scope>NUCLEOTIDE SEQUENCE [LARGE SCALE GENOMIC DNA]</scope>
    <source>
        <strain evidence="2 3">17J68-12</strain>
    </source>
</reference>
<dbReference type="GO" id="GO:0003677">
    <property type="term" value="F:DNA binding"/>
    <property type="evidence" value="ECO:0007669"/>
    <property type="project" value="UniProtKB-KW"/>
</dbReference>
<evidence type="ECO:0000259" key="1">
    <source>
        <dbReference type="PROSITE" id="PS51742"/>
    </source>
</evidence>
<dbReference type="PROSITE" id="PS51742">
    <property type="entry name" value="PPC"/>
    <property type="match status" value="1"/>
</dbReference>
<dbReference type="Proteomes" id="UP000295334">
    <property type="component" value="Unassembled WGS sequence"/>
</dbReference>
<comment type="caution">
    <text evidence="2">The sequence shown here is derived from an EMBL/GenBank/DDBJ whole genome shotgun (WGS) entry which is preliminary data.</text>
</comment>
<evidence type="ECO:0000313" key="2">
    <source>
        <dbReference type="EMBL" id="TCJ13409.1"/>
    </source>
</evidence>
<organism evidence="2 3">
    <name type="scientific">Flaviaesturariibacter flavus</name>
    <dbReference type="NCBI Taxonomy" id="2502780"/>
    <lineage>
        <taxon>Bacteria</taxon>
        <taxon>Pseudomonadati</taxon>
        <taxon>Bacteroidota</taxon>
        <taxon>Chitinophagia</taxon>
        <taxon>Chitinophagales</taxon>
        <taxon>Chitinophagaceae</taxon>
        <taxon>Flaviaestuariibacter</taxon>
    </lineage>
</organism>
<accession>A0A4R1B9A6</accession>
<proteinExistence type="predicted"/>
<dbReference type="PANTHER" id="PTHR34988">
    <property type="entry name" value="PROTEIN, PUTATIVE-RELATED"/>
    <property type="match status" value="1"/>
</dbReference>
<dbReference type="AlphaFoldDB" id="A0A4R1B9A6"/>
<dbReference type="CDD" id="cd11378">
    <property type="entry name" value="DUF296"/>
    <property type="match status" value="1"/>
</dbReference>
<gene>
    <name evidence="2" type="ORF">EPD60_12985</name>
</gene>
<name>A0A4R1B9A6_9BACT</name>
<dbReference type="Gene3D" id="3.30.1330.80">
    <property type="entry name" value="Hypothetical protein, similar to alpha- acetolactate decarboxylase, domain 2"/>
    <property type="match status" value="1"/>
</dbReference>
<dbReference type="PANTHER" id="PTHR34988:SF1">
    <property type="entry name" value="DNA-BINDING PROTEIN"/>
    <property type="match status" value="1"/>
</dbReference>